<dbReference type="EMBL" id="FWXD01000005">
    <property type="protein sequence ID" value="SMC20899.1"/>
    <property type="molecule type" value="Genomic_DNA"/>
</dbReference>
<feature type="transmembrane region" description="Helical" evidence="6">
    <location>
        <begin position="39"/>
        <end position="55"/>
    </location>
</feature>
<evidence type="ECO:0000313" key="8">
    <source>
        <dbReference type="EMBL" id="SMC20899.1"/>
    </source>
</evidence>
<keyword evidence="2" id="KW-1003">Cell membrane</keyword>
<reference evidence="8 9" key="1">
    <citation type="submission" date="2017-04" db="EMBL/GenBank/DDBJ databases">
        <authorList>
            <person name="Afonso C.L."/>
            <person name="Miller P.J."/>
            <person name="Scott M.A."/>
            <person name="Spackman E."/>
            <person name="Goraichik I."/>
            <person name="Dimitrov K.M."/>
            <person name="Suarez D.L."/>
            <person name="Swayne D.E."/>
        </authorList>
    </citation>
    <scope>NUCLEOTIDE SEQUENCE [LARGE SCALE GENOMIC DNA]</scope>
    <source>
        <strain evidence="8 9">DSM 23236</strain>
    </source>
</reference>
<feature type="transmembrane region" description="Helical" evidence="6">
    <location>
        <begin position="213"/>
        <end position="235"/>
    </location>
</feature>
<organism evidence="8 9">
    <name type="scientific">Andreprevotia lacus DSM 23236</name>
    <dbReference type="NCBI Taxonomy" id="1121001"/>
    <lineage>
        <taxon>Bacteria</taxon>
        <taxon>Pseudomonadati</taxon>
        <taxon>Pseudomonadota</taxon>
        <taxon>Betaproteobacteria</taxon>
        <taxon>Neisseriales</taxon>
        <taxon>Chitinibacteraceae</taxon>
        <taxon>Andreprevotia</taxon>
    </lineage>
</organism>
<dbReference type="InterPro" id="IPR050638">
    <property type="entry name" value="AA-Vitamin_Transporters"/>
</dbReference>
<proteinExistence type="predicted"/>
<feature type="transmembrane region" description="Helical" evidence="6">
    <location>
        <begin position="271"/>
        <end position="289"/>
    </location>
</feature>
<feature type="transmembrane region" description="Helical" evidence="6">
    <location>
        <begin position="154"/>
        <end position="172"/>
    </location>
</feature>
<evidence type="ECO:0000259" key="7">
    <source>
        <dbReference type="Pfam" id="PF00892"/>
    </source>
</evidence>
<dbReference type="Pfam" id="PF00892">
    <property type="entry name" value="EamA"/>
    <property type="match status" value="2"/>
</dbReference>
<name>A0A1W1XAL9_9NEIS</name>
<feature type="domain" description="EamA" evidence="7">
    <location>
        <begin position="154"/>
        <end position="288"/>
    </location>
</feature>
<keyword evidence="4 6" id="KW-1133">Transmembrane helix</keyword>
<dbReference type="OrthoDB" id="4167046at2"/>
<feature type="transmembrane region" description="Helical" evidence="6">
    <location>
        <begin position="95"/>
        <end position="116"/>
    </location>
</feature>
<dbReference type="PANTHER" id="PTHR32322:SF18">
    <property type="entry name" value="S-ADENOSYLMETHIONINE_S-ADENOSYLHOMOCYSTEINE TRANSPORTER"/>
    <property type="match status" value="1"/>
</dbReference>
<keyword evidence="3 6" id="KW-0812">Transmembrane</keyword>
<dbReference type="Proteomes" id="UP000192761">
    <property type="component" value="Unassembled WGS sequence"/>
</dbReference>
<keyword evidence="9" id="KW-1185">Reference proteome</keyword>
<dbReference type="RefSeq" id="WP_084089675.1">
    <property type="nucleotide sequence ID" value="NZ_FWXD01000005.1"/>
</dbReference>
<dbReference type="SUPFAM" id="SSF103481">
    <property type="entry name" value="Multidrug resistance efflux transporter EmrE"/>
    <property type="match status" value="2"/>
</dbReference>
<dbReference type="InterPro" id="IPR000620">
    <property type="entry name" value="EamA_dom"/>
</dbReference>
<feature type="transmembrane region" description="Helical" evidence="6">
    <location>
        <begin position="247"/>
        <end position="265"/>
    </location>
</feature>
<dbReference type="STRING" id="1121001.SAMN02745857_01072"/>
<evidence type="ECO:0000256" key="5">
    <source>
        <dbReference type="ARBA" id="ARBA00023136"/>
    </source>
</evidence>
<evidence type="ECO:0000256" key="2">
    <source>
        <dbReference type="ARBA" id="ARBA00022475"/>
    </source>
</evidence>
<feature type="transmembrane region" description="Helical" evidence="6">
    <location>
        <begin position="128"/>
        <end position="148"/>
    </location>
</feature>
<evidence type="ECO:0000313" key="9">
    <source>
        <dbReference type="Proteomes" id="UP000192761"/>
    </source>
</evidence>
<dbReference type="PANTHER" id="PTHR32322">
    <property type="entry name" value="INNER MEMBRANE TRANSPORTER"/>
    <property type="match status" value="1"/>
</dbReference>
<sequence length="307" mass="32191">MGTPLTWFKLALAAFFWAAMFHLGKYAVAYMSPLAVGGWRFLLAGALLLPLLHWREKINWAGMRRNLWPLLAMATIGICGFNIALFYGLRLTSPVNGALIVALNPAITTLFAALLMREHISGRQIVGLLLGLAGVATVVSHGSLHALLALSFTPGDLLVLLAAVGWAVYSVIPRRFIKGLAPLQITTATIAMGGVLMASFAQSVTGDLLHVPPLGAIIAVLIMSIGGSVLAYQWWNDSVSKIGPAKAALFMNLVPIFATLMGVVMGQAVTGAQLAGAALVIGGVIYASTKPRPAVATLPTGCAARQA</sequence>
<gene>
    <name evidence="8" type="ORF">SAMN02745857_01072</name>
</gene>
<feature type="domain" description="EamA" evidence="7">
    <location>
        <begin position="10"/>
        <end position="139"/>
    </location>
</feature>
<feature type="transmembrane region" description="Helical" evidence="6">
    <location>
        <begin position="67"/>
        <end position="89"/>
    </location>
</feature>
<dbReference type="AlphaFoldDB" id="A0A1W1XAL9"/>
<dbReference type="GO" id="GO:0005886">
    <property type="term" value="C:plasma membrane"/>
    <property type="evidence" value="ECO:0007669"/>
    <property type="project" value="UniProtKB-SubCell"/>
</dbReference>
<dbReference type="InterPro" id="IPR037185">
    <property type="entry name" value="EmrE-like"/>
</dbReference>
<evidence type="ECO:0000256" key="4">
    <source>
        <dbReference type="ARBA" id="ARBA00022989"/>
    </source>
</evidence>
<protein>
    <submittedName>
        <fullName evidence="8">Threonine/homoserine efflux transporter RhtA</fullName>
    </submittedName>
</protein>
<feature type="transmembrane region" description="Helical" evidence="6">
    <location>
        <begin position="179"/>
        <end position="201"/>
    </location>
</feature>
<accession>A0A1W1XAL9</accession>
<keyword evidence="5 6" id="KW-0472">Membrane</keyword>
<evidence type="ECO:0000256" key="1">
    <source>
        <dbReference type="ARBA" id="ARBA00004651"/>
    </source>
</evidence>
<evidence type="ECO:0000256" key="3">
    <source>
        <dbReference type="ARBA" id="ARBA00022692"/>
    </source>
</evidence>
<comment type="subcellular location">
    <subcellularLocation>
        <location evidence="1">Cell membrane</location>
        <topology evidence="1">Multi-pass membrane protein</topology>
    </subcellularLocation>
</comment>
<evidence type="ECO:0000256" key="6">
    <source>
        <dbReference type="SAM" id="Phobius"/>
    </source>
</evidence>